<protein>
    <submittedName>
        <fullName evidence="3">Uncharacterized protein</fullName>
    </submittedName>
</protein>
<feature type="region of interest" description="Disordered" evidence="2">
    <location>
        <begin position="1177"/>
        <end position="1202"/>
    </location>
</feature>
<evidence type="ECO:0000313" key="3">
    <source>
        <dbReference type="EMBL" id="KAK3233433.1"/>
    </source>
</evidence>
<feature type="region of interest" description="Disordered" evidence="2">
    <location>
        <begin position="699"/>
        <end position="720"/>
    </location>
</feature>
<feature type="coiled-coil region" evidence="1">
    <location>
        <begin position="1467"/>
        <end position="1566"/>
    </location>
</feature>
<organism evidence="3 4">
    <name type="scientific">Cymbomonas tetramitiformis</name>
    <dbReference type="NCBI Taxonomy" id="36881"/>
    <lineage>
        <taxon>Eukaryota</taxon>
        <taxon>Viridiplantae</taxon>
        <taxon>Chlorophyta</taxon>
        <taxon>Pyramimonadophyceae</taxon>
        <taxon>Pyramimonadales</taxon>
        <taxon>Pyramimonadaceae</taxon>
        <taxon>Cymbomonas</taxon>
    </lineage>
</organism>
<feature type="coiled-coil region" evidence="1">
    <location>
        <begin position="2371"/>
        <end position="2410"/>
    </location>
</feature>
<feature type="compositionally biased region" description="Polar residues" evidence="2">
    <location>
        <begin position="3288"/>
        <end position="3304"/>
    </location>
</feature>
<feature type="region of interest" description="Disordered" evidence="2">
    <location>
        <begin position="2609"/>
        <end position="2633"/>
    </location>
</feature>
<keyword evidence="1" id="KW-0175">Coiled coil</keyword>
<gene>
    <name evidence="3" type="ORF">CYMTET_56270</name>
</gene>
<feature type="coiled-coil region" evidence="1">
    <location>
        <begin position="1244"/>
        <end position="1283"/>
    </location>
</feature>
<evidence type="ECO:0000256" key="2">
    <source>
        <dbReference type="SAM" id="MobiDB-lite"/>
    </source>
</evidence>
<feature type="coiled-coil region" evidence="1">
    <location>
        <begin position="272"/>
        <end position="329"/>
    </location>
</feature>
<feature type="coiled-coil region" evidence="1">
    <location>
        <begin position="1605"/>
        <end position="1644"/>
    </location>
</feature>
<feature type="compositionally biased region" description="Basic and acidic residues" evidence="2">
    <location>
        <begin position="3319"/>
        <end position="3333"/>
    </location>
</feature>
<dbReference type="Proteomes" id="UP001190700">
    <property type="component" value="Unassembled WGS sequence"/>
</dbReference>
<feature type="compositionally biased region" description="Basic and acidic residues" evidence="2">
    <location>
        <begin position="2610"/>
        <end position="2627"/>
    </location>
</feature>
<comment type="caution">
    <text evidence="3">The sequence shown here is derived from an EMBL/GenBank/DDBJ whole genome shotgun (WGS) entry which is preliminary data.</text>
</comment>
<evidence type="ECO:0000256" key="1">
    <source>
        <dbReference type="SAM" id="Coils"/>
    </source>
</evidence>
<proteinExistence type="predicted"/>
<feature type="coiled-coil region" evidence="1">
    <location>
        <begin position="1983"/>
        <end position="2022"/>
    </location>
</feature>
<dbReference type="EMBL" id="LGRX02035714">
    <property type="protein sequence ID" value="KAK3233433.1"/>
    <property type="molecule type" value="Genomic_DNA"/>
</dbReference>
<sequence>MDPPDVPYVTPGEGVLMQALEHRNSLLRRAYVVISNLKIEAKDVGESELLKASSPSSVAGIQTELGNVLGQGADARTRLVSASEELYIGYSSRTSPVRRSWESFDGNLKSQGQGETYVIQTPASFMGDSEEHQRLESLEWMRSPRNQGGGDGATDLSEEDIGRLLRSRDERDARPVMQSEVVLKEAEVVYATARAHAEGNRAEREAHVAVDMLHEAAESGRAAHRWASVADIANAVLSNALQGAQGVLPVDDLGSTSSSCRSPAPLPGQAAYSAARASIQQAEAQFEQLKAAGQLHGAVEASNEARHWKQKAEESAQELQRLKDATAIQQGIMEREGQRGLMHEALAHDAARNEAEAIFASTRALMAQEEAAIIHEGSNLGGAEALAATASQWYQQALHSAAKVEAFKTLQSSERTASSRVPPMLELADGGAGTSPGPQGPALTFEAEADTVAHVQRIEEAQCAVADVRQCEAAVARAQVQEAEAEAEAKLLRGGGKLREAAAAAMMGKQWKIRAADASEALQKAQSVAGAACAAALAVASEDTPTSEALAQALLAEGEAERLRASGKASDAMAAVAVAQRWWKKASEVAGGAEVAMDGSGASVLQLERMALLDPQYWAQLAKEAELQAVEAEAEAARLEKAGDMQGAVGAARLGKRWRRQCTEAEQQHDNNRGGRAEESVTFVSCEGVLSQDWWDMEAETEHAEQQARETEERASALERQGSVAEAAGMRMLGSAWQVKAEQTREAARRAKEAVQSAGQFEVLQLEETQRAKEEVRRREAALEDAQMQEAEAEAEAERLRRAGKLQEAASMRLMAKHWKDKLTEAAQALERAKTFVSAADAALVTADESNSASCDVGVERVQLFEEACRAKEDVRQCEAEHERATAQHSEAAKEEERRRRAGKLQEAAAAGMMAKHWKERLYEASEALQKAQSVAGAACAAALAVASEDTPTSEALAQALLAEGEAERLRASGKASDAMAAVAVAQRWWKKASESGVGQGQGSIRDRGWVAGATAGEEAELQAVEAEAEAARLEKAGDMQGAVGAARLGKRWRRQCTEAVAQEEASSRNGDGDISAGAEEALLLGAYEGVLSQDWKEMEAEIEHAEQQARETEERASVMELQGSVAEAAGMRMLGSAWRVKAEQTREAARRAKEAVQSAGQFEVLQLEETQRAKEEVRRREAAQAQAQAQEAEAEAEAERLRRAGKLQEAAAAGMMAKHWKSKAAQAVEGLHQAQRVQRVEVAQRAKGEVRRQEALAVQAQVQEAEAEVEAERLRRAGKLQEAAAAGMMAKHWKSKSLEASEALQKAQSVAGAACVAALAVASEDTPTSEALAQALLAEGEAERLRASGKASDAMAAVAVAQRWWKKASEWASVLQLERMAARPAVLGAAGEGGRAAAVEAEAEAARLRRRRHAGAVGASSVWRRQCTEAVAQEEASSRNGDGDISAGAEEALLLGANEGVLSQDWKEMEAEIEHAEQQARETEERASALERQGSVAEAAGMRMLGSAWRVKAEQTREAARRAKEAVQSEAQHMMEEVQRREAVQAQVQAQTQAAEAEAERLRRAGKPQEAAAAGMMAKHWKSKAAQAAEGLHQAQRVQRVEVAQRAKGEVRRQEALAVQAQVQEAEAEVEAERLRRAGKLQEAAAAGMMAKHWKSKSLEASEALQKAQSVAGAACAAALAVASEDTPTSEALAQALLAEGEAERLRASGKASDAMAAVAVAQRWWKKASEVAGGAEVTMDGSGASVLQLERMALLDPQCWAQLAREAELQAVEAEAEAARLEKAGDMQGAVGAARLGKRWRRQCTEAVAQEEASSRNGDGDISAGAEEALLLGANEGVLSQDWKEMEAEIEHAEQQARETEERASALERQGSVAEAAGMRMLGSAWRVKAEQTREAARRAKEAVQSEAQHMMEEVQRREAVQAQVQAQTQAAEAEAERLRRAGKPQEAAAAGMMAKHWKSKAAQAAEGLHQAQRVQRVEVAQRAKGEVRRQEALAVQAQVQEAEAEVEAERLRRAGKLQEAAAAGMMAKHWKSKSLEASEALQKAQSVAGAACAAALAVASEDTPTSEALAQALLAEGEAERLRASGKASDAMAAVAVAQRWWKKASEVAGGAEVTMDGSGASVLQLERMALLDPQCWAQLAREAELQAVEAEAEAARLEKAGDMQGAVGAARLGKRWRRQCTEAVAQEEASSRNGDGDISAGAEEALLLGAYEGVLSQDWKEMEAEIEHAEQQARETEERASVMELQGSVAEAAGMRMLGSAWRVKAEQTREAARRAKEAVQSAGQFEVLQLEETQRAKEEVRRREAAQAQAQAQEAEAEAEAERLRRAGKLQEAAAAGMMAKHWKSKAAQAAEGLHQAQRVQRVEVAQRAKGEVRRQEALAVQAQVQEAEAEVEAERLRRAGKLQEAAAAGMMAKHWKSKSLEASEALQKAQSEAGAACAAALAVASEDTPTSEALAQALLAEGEAERLRASGKASDAMAAVAVAQRWWKKASEVAGGAEVTMDGSGASVLQLERMALLDPQCWAQLAREAELQAVEAEAESARLEKAGDMQGAVGAARLGKRWRRQCTEAEQQHDNNRGGRAEESVTFVSCEGVLSQDWWDMEAETEHAEQQARETEERASALERQGSVAEAAGMRTLGSAWRVKAEQTREVARRAKEAVQSAGQSEVLRLEETQRAKEEVRRREAAQAQAQAQEAVAEAEAERLRRAGKLQEAAAAGMMAKHWKSKAAQAAQEVEAAEATARAAEAAMASAEHSAGINRDVAVDRLQMYEETQRAKEEAAQEVEAAEATARAAEEAMASAEHSAGVNRDVAVDRLQMYEETQRAKEEVRRREAAQAQAQAQEAEAEAEAERLRRAGKLQEAAAAGMMAKHWKSKAAQAAQEVEAAEATARAAEAAMASAEHSAGINRDVAVDRLQMYEETQRAKEEVRRREAAQAQAQAQEAEAEAEAEAERLRRAGKLQEAAAAGMMAKHWKSKAAQAAQEVEAAEATARAAEAAMASAEHSAGVNRDVVVDRLQMYEETQRAKEEVRRQEALALQAQVQEAEAEAEAERLRRAGKLQEEATQELEIFKAASHVREAVATAAEDSTGSSRELCIIEQPLSREETQPRRLHEELRLRQVDIAKARFHEGEAMAEADRLRTAGRLKEAAAVGMLARHWKQLAFELSHTVPSAEQPSHAVQLPAELERSLLAEDLLLRARLQNVDAHDRHLSASIVDLDARRGAEAPAALELDPAGIPTKIESENMVADSMGRIKEDSTASTVMEVQLEMLRVVTSAMACLLSQSESQQQTDVNTSQTSDCDQEMPRNLVTRGRRLLEGETGEMERDPPQEAGTGNLGKQTIQYRSRNVNRNTQPVIQHHSDSDVEAWVERVKQEALGRYYRSEETSSDLPSSSPSQHRFKQTDMDYALNDAHRNDMVASSERSHDLSDGSEMWGWNENVSAQRLGSLVGMNETYGDGLSQSKYPYPGGDYDVTELDCWNNEMIPSMVPNESPQVFSPQSVQMNDSAAEVETTSMPWKEFRTVYCLEKDFLETDVIVTPPKQRVDDVAVLLPLIFQS</sequence>
<feature type="coiled-coil region" evidence="1">
    <location>
        <begin position="766"/>
        <end position="808"/>
    </location>
</feature>
<feature type="region of interest" description="Disordered" evidence="2">
    <location>
        <begin position="2304"/>
        <end position="2325"/>
    </location>
</feature>
<accession>A0AAE0BCI5</accession>
<feature type="region of interest" description="Disordered" evidence="2">
    <location>
        <begin position="2931"/>
        <end position="2958"/>
    </location>
</feature>
<feature type="coiled-coil region" evidence="1">
    <location>
        <begin position="1845"/>
        <end position="1944"/>
    </location>
</feature>
<keyword evidence="4" id="KW-1185">Reference proteome</keyword>
<evidence type="ECO:0000313" key="4">
    <source>
        <dbReference type="Proteomes" id="UP001190700"/>
    </source>
</evidence>
<feature type="region of interest" description="Disordered" evidence="2">
    <location>
        <begin position="3288"/>
        <end position="3343"/>
    </location>
</feature>
<reference evidence="3 4" key="1">
    <citation type="journal article" date="2015" name="Genome Biol. Evol.">
        <title>Comparative Genomics of a Bacterivorous Green Alga Reveals Evolutionary Causalities and Consequences of Phago-Mixotrophic Mode of Nutrition.</title>
        <authorList>
            <person name="Burns J.A."/>
            <person name="Paasch A."/>
            <person name="Narechania A."/>
            <person name="Kim E."/>
        </authorList>
    </citation>
    <scope>NUCLEOTIDE SEQUENCE [LARGE SCALE GENOMIC DNA]</scope>
    <source>
        <strain evidence="3 4">PLY_AMNH</strain>
    </source>
</reference>
<feature type="compositionally biased region" description="Basic and acidic residues" evidence="2">
    <location>
        <begin position="700"/>
        <end position="717"/>
    </location>
</feature>
<name>A0AAE0BCI5_9CHLO</name>